<keyword evidence="1" id="KW-1133">Transmembrane helix</keyword>
<keyword evidence="1" id="KW-0472">Membrane</keyword>
<sequence>MALFWFICGILLICGIARYNESNKLFWTLLVSFVGTFAAASIVIATCNNDAKNVETNVSPTQLYVSTQPSSLCAMDVTYNTTYDVSTSTSVTVSKDYYISNDVLSDSRVSNLEDKPPQSKQLCYNISIPPKLSKFNPIKDSS</sequence>
<keyword evidence="3" id="KW-1185">Reference proteome</keyword>
<feature type="transmembrane region" description="Helical" evidence="1">
    <location>
        <begin position="27"/>
        <end position="47"/>
    </location>
</feature>
<keyword evidence="1" id="KW-0812">Transmembrane</keyword>
<reference evidence="2 3" key="1">
    <citation type="submission" date="2020-07" db="EMBL/GenBank/DDBJ databases">
        <title>Taxonomic proposal: Crassvirales, a new order of highly abundant and diverse bacterial viruses.</title>
        <authorList>
            <person name="Shkoporov A.N."/>
            <person name="Stockdale S.R."/>
            <person name="Guerin E."/>
            <person name="Ross R.P."/>
            <person name="Hill C."/>
        </authorList>
    </citation>
    <scope>NUCLEOTIDE SEQUENCE [LARGE SCALE GENOMIC DNA]</scope>
</reference>
<proteinExistence type="predicted"/>
<accession>A0A7M1RV57</accession>
<dbReference type="Proteomes" id="UP000594129">
    <property type="component" value="Segment"/>
</dbReference>
<dbReference type="EMBL" id="MT774409">
    <property type="protein sequence ID" value="QOR57771.1"/>
    <property type="molecule type" value="Genomic_DNA"/>
</dbReference>
<evidence type="ECO:0000313" key="3">
    <source>
        <dbReference type="Proteomes" id="UP000594129"/>
    </source>
</evidence>
<evidence type="ECO:0000313" key="2">
    <source>
        <dbReference type="EMBL" id="QOR57771.1"/>
    </source>
</evidence>
<name>A0A7M1RV57_9CAUD</name>
<protein>
    <submittedName>
        <fullName evidence="2">Uncharacterized protein</fullName>
    </submittedName>
</protein>
<organism evidence="2 3">
    <name type="scientific">uncultured phage cr131_1</name>
    <dbReference type="NCBI Taxonomy" id="2772093"/>
    <lineage>
        <taxon>Viruses</taxon>
        <taxon>Duplodnaviria</taxon>
        <taxon>Heunggongvirae</taxon>
        <taxon>Uroviricota</taxon>
        <taxon>Caudoviricetes</taxon>
        <taxon>Crassvirales</taxon>
        <taxon>Suoliviridae</taxon>
        <taxon>Oafivirinae</taxon>
        <taxon>Cacepaovirus</taxon>
        <taxon>Cacepaovirus simiae</taxon>
    </lineage>
</organism>
<dbReference type="GeneID" id="65131930"/>
<dbReference type="KEGG" id="vg:65131930"/>
<evidence type="ECO:0000256" key="1">
    <source>
        <dbReference type="SAM" id="Phobius"/>
    </source>
</evidence>
<dbReference type="RefSeq" id="YP_010113411.1">
    <property type="nucleotide sequence ID" value="NC_055902.1"/>
</dbReference>